<gene>
    <name evidence="1" type="ORF">GR702_04595</name>
</gene>
<comment type="caution">
    <text evidence="1">The sequence shown here is derived from an EMBL/GenBank/DDBJ whole genome shotgun (WGS) entry which is preliminary data.</text>
</comment>
<dbReference type="Proteomes" id="UP000465810">
    <property type="component" value="Unassembled WGS sequence"/>
</dbReference>
<reference evidence="1 2" key="1">
    <citation type="submission" date="2019-12" db="EMBL/GenBank/DDBJ databases">
        <authorList>
            <person name="Feng G."/>
            <person name="Zhu H."/>
        </authorList>
    </citation>
    <scope>NUCLEOTIDE SEQUENCE [LARGE SCALE GENOMIC DNA]</scope>
    <source>
        <strain evidence="1 2">FGD1</strain>
    </source>
</reference>
<keyword evidence="2" id="KW-1185">Reference proteome</keyword>
<accession>A0A7X4GF05</accession>
<organism evidence="1 2">
    <name type="scientific">Novosphingobium silvae</name>
    <dbReference type="NCBI Taxonomy" id="2692619"/>
    <lineage>
        <taxon>Bacteria</taxon>
        <taxon>Pseudomonadati</taxon>
        <taxon>Pseudomonadota</taxon>
        <taxon>Alphaproteobacteria</taxon>
        <taxon>Sphingomonadales</taxon>
        <taxon>Sphingomonadaceae</taxon>
        <taxon>Novosphingobium</taxon>
    </lineage>
</organism>
<name>A0A7X4GF05_9SPHN</name>
<protein>
    <submittedName>
        <fullName evidence="1">Uncharacterized protein</fullName>
    </submittedName>
</protein>
<evidence type="ECO:0000313" key="2">
    <source>
        <dbReference type="Proteomes" id="UP000465810"/>
    </source>
</evidence>
<proteinExistence type="predicted"/>
<evidence type="ECO:0000313" key="1">
    <source>
        <dbReference type="EMBL" id="MYL97051.1"/>
    </source>
</evidence>
<dbReference type="AlphaFoldDB" id="A0A7X4GF05"/>
<dbReference type="EMBL" id="WVTD01000002">
    <property type="protein sequence ID" value="MYL97051.1"/>
    <property type="molecule type" value="Genomic_DNA"/>
</dbReference>
<dbReference type="RefSeq" id="WP_160984778.1">
    <property type="nucleotide sequence ID" value="NZ_WVTD01000002.1"/>
</dbReference>
<sequence length="112" mass="12032">MTDIKFARNYGLAPAAPFWLVWNEDGFMPRFKHPNLSSAEAEAARLASENPGTAFHVLGVLSTIATSAEIVGTRFDPMRDPPVPVGEIAAPPPPVEAFPVPAFLAEDDGQPF</sequence>